<reference evidence="1 2" key="1">
    <citation type="submission" date="2021-03" db="EMBL/GenBank/DDBJ databases">
        <title>Genomic Encyclopedia of Type Strains, Phase IV (KMG-IV): sequencing the most valuable type-strain genomes for metagenomic binning, comparative biology and taxonomic classification.</title>
        <authorList>
            <person name="Goeker M."/>
        </authorList>
    </citation>
    <scope>NUCLEOTIDE SEQUENCE [LARGE SCALE GENOMIC DNA]</scope>
    <source>
        <strain evidence="1 2">DSM 26048</strain>
    </source>
</reference>
<dbReference type="Proteomes" id="UP001519287">
    <property type="component" value="Unassembled WGS sequence"/>
</dbReference>
<organism evidence="1 2">
    <name type="scientific">Paenibacillus eucommiae</name>
    <dbReference type="NCBI Taxonomy" id="1355755"/>
    <lineage>
        <taxon>Bacteria</taxon>
        <taxon>Bacillati</taxon>
        <taxon>Bacillota</taxon>
        <taxon>Bacilli</taxon>
        <taxon>Bacillales</taxon>
        <taxon>Paenibacillaceae</taxon>
        <taxon>Paenibacillus</taxon>
    </lineage>
</organism>
<keyword evidence="2" id="KW-1185">Reference proteome</keyword>
<protein>
    <submittedName>
        <fullName evidence="1">Uncharacterized protein</fullName>
    </submittedName>
</protein>
<evidence type="ECO:0000313" key="1">
    <source>
        <dbReference type="EMBL" id="MBP1991187.1"/>
    </source>
</evidence>
<proteinExistence type="predicted"/>
<accession>A0ABS4IUE0</accession>
<gene>
    <name evidence="1" type="ORF">J2Z66_002794</name>
</gene>
<sequence>MMLNKIQFGLATVTSHGLKFRNKLFSNSLMIKNNWFENVALYGEWQVPILYRQSDLTEIMLFDLNEIEVATSIDEPKIVSEEYIQGYFEAIKNIKEQLSQQSKSIKNRN</sequence>
<evidence type="ECO:0000313" key="2">
    <source>
        <dbReference type="Proteomes" id="UP001519287"/>
    </source>
</evidence>
<name>A0ABS4IUE0_9BACL</name>
<dbReference type="RefSeq" id="WP_209971958.1">
    <property type="nucleotide sequence ID" value="NZ_JAGGLB010000008.1"/>
</dbReference>
<comment type="caution">
    <text evidence="1">The sequence shown here is derived from an EMBL/GenBank/DDBJ whole genome shotgun (WGS) entry which is preliminary data.</text>
</comment>
<dbReference type="EMBL" id="JAGGLB010000008">
    <property type="protein sequence ID" value="MBP1991187.1"/>
    <property type="molecule type" value="Genomic_DNA"/>
</dbReference>